<dbReference type="CDD" id="cd00090">
    <property type="entry name" value="HTH_ARSR"/>
    <property type="match status" value="1"/>
</dbReference>
<keyword evidence="2" id="KW-0804">Transcription</keyword>
<dbReference type="PANTHER" id="PTHR30136">
    <property type="entry name" value="HELIX-TURN-HELIX TRANSCRIPTIONAL REGULATOR, ICLR FAMILY"/>
    <property type="match status" value="1"/>
</dbReference>
<dbReference type="SMART" id="SM00346">
    <property type="entry name" value="HTH_ICLR"/>
    <property type="match status" value="1"/>
</dbReference>
<dbReference type="OrthoDB" id="9807558at2"/>
<accession>A0A0N9V0I1</accession>
<feature type="domain" description="HTH iclR-type" evidence="3">
    <location>
        <begin position="5"/>
        <end position="66"/>
    </location>
</feature>
<evidence type="ECO:0000313" key="5">
    <source>
        <dbReference type="Proteomes" id="UP000058074"/>
    </source>
</evidence>
<evidence type="ECO:0000259" key="3">
    <source>
        <dbReference type="PROSITE" id="PS51077"/>
    </source>
</evidence>
<dbReference type="Pfam" id="PF09339">
    <property type="entry name" value="HTH_IclR"/>
    <property type="match status" value="1"/>
</dbReference>
<dbReference type="GO" id="GO:0003677">
    <property type="term" value="F:DNA binding"/>
    <property type="evidence" value="ECO:0007669"/>
    <property type="project" value="InterPro"/>
</dbReference>
<gene>
    <name evidence="4" type="ORF">AN936_15820</name>
</gene>
<dbReference type="SUPFAM" id="SSF55781">
    <property type="entry name" value="GAF domain-like"/>
    <property type="match status" value="1"/>
</dbReference>
<dbReference type="InterPro" id="IPR036388">
    <property type="entry name" value="WH-like_DNA-bd_sf"/>
</dbReference>
<sequence length="248" mass="26062">MTGPVRSVSQALAILRLLAETSPLSLSEVGRMVGLSPSSCLNLLKTLASEGAVERDARTKTYRLAPAWAGLDVLRDGDAGRLVERARPLMVRFAQSFDAAVGLWKMVSRERTRLIARAESDAGMRLHLADDQRQPLGGGAVGRALAAMQGVDDIELARRFAPVRWQADLAFETYGAQVREAAGRGFAIDDGFAHRGVCTVAVGIAGVAPGFCLSASIFAGSRSDDDIAALGAGLGALAAALVPEKSFI</sequence>
<dbReference type="GO" id="GO:0003700">
    <property type="term" value="F:DNA-binding transcription factor activity"/>
    <property type="evidence" value="ECO:0007669"/>
    <property type="project" value="TreeGrafter"/>
</dbReference>
<evidence type="ECO:0000256" key="2">
    <source>
        <dbReference type="ARBA" id="ARBA00023163"/>
    </source>
</evidence>
<dbReference type="InterPro" id="IPR011991">
    <property type="entry name" value="ArsR-like_HTH"/>
</dbReference>
<dbReference type="Gene3D" id="1.10.10.10">
    <property type="entry name" value="Winged helix-like DNA-binding domain superfamily/Winged helix DNA-binding domain"/>
    <property type="match status" value="1"/>
</dbReference>
<dbReference type="SUPFAM" id="SSF46785">
    <property type="entry name" value="Winged helix' DNA-binding domain"/>
    <property type="match status" value="1"/>
</dbReference>
<dbReference type="PATRIC" id="fig|33050.5.peg.3280"/>
<dbReference type="PROSITE" id="PS51077">
    <property type="entry name" value="HTH_ICLR"/>
    <property type="match status" value="1"/>
</dbReference>
<dbReference type="AlphaFoldDB" id="A0A0N9V0I1"/>
<keyword evidence="1" id="KW-0805">Transcription regulation</keyword>
<evidence type="ECO:0000313" key="4">
    <source>
        <dbReference type="EMBL" id="ALH81770.1"/>
    </source>
</evidence>
<evidence type="ECO:0000256" key="1">
    <source>
        <dbReference type="ARBA" id="ARBA00023015"/>
    </source>
</evidence>
<name>A0A0N9V0I1_SPHMC</name>
<dbReference type="InterPro" id="IPR005471">
    <property type="entry name" value="Tscrpt_reg_IclR_N"/>
</dbReference>
<protein>
    <recommendedName>
        <fullName evidence="3">HTH iclR-type domain-containing protein</fullName>
    </recommendedName>
</protein>
<dbReference type="Gene3D" id="3.30.450.40">
    <property type="match status" value="1"/>
</dbReference>
<dbReference type="EMBL" id="CP012700">
    <property type="protein sequence ID" value="ALH81770.1"/>
    <property type="molecule type" value="Genomic_DNA"/>
</dbReference>
<proteinExistence type="predicted"/>
<dbReference type="PANTHER" id="PTHR30136:SF24">
    <property type="entry name" value="HTH-TYPE TRANSCRIPTIONAL REPRESSOR ALLR"/>
    <property type="match status" value="1"/>
</dbReference>
<dbReference type="InterPro" id="IPR050707">
    <property type="entry name" value="HTH_MetabolicPath_Reg"/>
</dbReference>
<dbReference type="RefSeq" id="WP_054588917.1">
    <property type="nucleotide sequence ID" value="NZ_CP012700.1"/>
</dbReference>
<dbReference type="GO" id="GO:0045892">
    <property type="term" value="P:negative regulation of DNA-templated transcription"/>
    <property type="evidence" value="ECO:0007669"/>
    <property type="project" value="TreeGrafter"/>
</dbReference>
<dbReference type="InterPro" id="IPR029016">
    <property type="entry name" value="GAF-like_dom_sf"/>
</dbReference>
<dbReference type="KEGG" id="smag:AN936_15820"/>
<reference evidence="4 5" key="1">
    <citation type="journal article" date="2015" name="Genome Announc.">
        <title>Complete Genome Sequence of Polypropylene Glycol- and Polyethylene Glycol-Degrading Sphingopyxis macrogoltabida Strain EY-1.</title>
        <authorList>
            <person name="Ohtsubo Y."/>
            <person name="Nagata Y."/>
            <person name="Numata M."/>
            <person name="Tsuchikane K."/>
            <person name="Hosoyama A."/>
            <person name="Yamazoe A."/>
            <person name="Tsuda M."/>
            <person name="Fujita N."/>
            <person name="Kawai F."/>
        </authorList>
    </citation>
    <scope>NUCLEOTIDE SEQUENCE [LARGE SCALE GENOMIC DNA]</scope>
    <source>
        <strain evidence="4 5">EY-1</strain>
    </source>
</reference>
<organism evidence="4 5">
    <name type="scientific">Sphingopyxis macrogoltabida</name>
    <name type="common">Sphingomonas macrogoltabidus</name>
    <dbReference type="NCBI Taxonomy" id="33050"/>
    <lineage>
        <taxon>Bacteria</taxon>
        <taxon>Pseudomonadati</taxon>
        <taxon>Pseudomonadota</taxon>
        <taxon>Alphaproteobacteria</taxon>
        <taxon>Sphingomonadales</taxon>
        <taxon>Sphingomonadaceae</taxon>
        <taxon>Sphingopyxis</taxon>
    </lineage>
</organism>
<dbReference type="Proteomes" id="UP000058074">
    <property type="component" value="Chromosome"/>
</dbReference>
<dbReference type="InterPro" id="IPR036390">
    <property type="entry name" value="WH_DNA-bd_sf"/>
</dbReference>